<evidence type="ECO:0000313" key="2">
    <source>
        <dbReference type="EMBL" id="EHK52487.1"/>
    </source>
</evidence>
<feature type="chain" id="PRO_5003534382" description="Metal-binding protein" evidence="1">
    <location>
        <begin position="23"/>
        <end position="61"/>
    </location>
</feature>
<dbReference type="Proteomes" id="UP000003250">
    <property type="component" value="Unassembled WGS sequence"/>
</dbReference>
<keyword evidence="1" id="KW-0732">Signal</keyword>
<gene>
    <name evidence="2" type="ORF">MAXJ12_35134</name>
</gene>
<accession>H0I3G2</accession>
<evidence type="ECO:0000256" key="1">
    <source>
        <dbReference type="SAM" id="SignalP"/>
    </source>
</evidence>
<name>H0I3G2_9HYPH</name>
<feature type="signal peptide" evidence="1">
    <location>
        <begin position="1"/>
        <end position="22"/>
    </location>
</feature>
<keyword evidence="3" id="KW-1185">Reference proteome</keyword>
<sequence>MNARTIFLSAAVSVLSATAAAAQTVQVFKDAGCGCCGGWIAYMQQNGFSVNLANVEPNRMQ</sequence>
<dbReference type="EMBL" id="AHAM01000328">
    <property type="protein sequence ID" value="EHK52487.1"/>
    <property type="molecule type" value="Genomic_DNA"/>
</dbReference>
<proteinExistence type="predicted"/>
<dbReference type="AlphaFoldDB" id="H0I3G2"/>
<evidence type="ECO:0008006" key="4">
    <source>
        <dbReference type="Google" id="ProtNLM"/>
    </source>
</evidence>
<evidence type="ECO:0000313" key="3">
    <source>
        <dbReference type="Proteomes" id="UP000003250"/>
    </source>
</evidence>
<dbReference type="PATRIC" id="fig|1107882.3.peg.6762"/>
<reference evidence="2 3" key="1">
    <citation type="journal article" date="2012" name="J. Bacteriol.">
        <title>Draft Genome Sequence of Mesorhizobium alhagi CCNWXJ12-2T, a Novel Salt-Resistant Species Isolated from the Desert of Northwestern China.</title>
        <authorList>
            <person name="Zhou M."/>
            <person name="Chen W."/>
            <person name="Chen H."/>
            <person name="Wei G."/>
        </authorList>
    </citation>
    <scope>NUCLEOTIDE SEQUENCE [LARGE SCALE GENOMIC DNA]</scope>
    <source>
        <strain evidence="2 3">CCNWXJ12-2</strain>
    </source>
</reference>
<organism evidence="2 3">
    <name type="scientific">Mesorhizobium alhagi CCNWXJ12-2</name>
    <dbReference type="NCBI Taxonomy" id="1107882"/>
    <lineage>
        <taxon>Bacteria</taxon>
        <taxon>Pseudomonadati</taxon>
        <taxon>Pseudomonadota</taxon>
        <taxon>Alphaproteobacteria</taxon>
        <taxon>Hyphomicrobiales</taxon>
        <taxon>Phyllobacteriaceae</taxon>
        <taxon>Allomesorhizobium</taxon>
    </lineage>
</organism>
<dbReference type="RefSeq" id="WP_008840569.1">
    <property type="nucleotide sequence ID" value="NZ_AHAM01000328.1"/>
</dbReference>
<protein>
    <recommendedName>
        <fullName evidence="4">Metal-binding protein</fullName>
    </recommendedName>
</protein>